<dbReference type="PANTHER" id="PTHR21174">
    <property type="match status" value="1"/>
</dbReference>
<gene>
    <name evidence="1" type="ORF">SOIL9_62090</name>
</gene>
<dbReference type="PIRSF" id="PIRSF035170">
    <property type="entry name" value="HD_phosphohydro"/>
    <property type="match status" value="1"/>
</dbReference>
<proteinExistence type="predicted"/>
<reference evidence="1 2" key="1">
    <citation type="submission" date="2019-05" db="EMBL/GenBank/DDBJ databases">
        <authorList>
            <consortium name="Science for Life Laboratories"/>
        </authorList>
    </citation>
    <scope>NUCLEOTIDE SEQUENCE [LARGE SCALE GENOMIC DNA]</scope>
    <source>
        <strain evidence="1">Soil9</strain>
    </source>
</reference>
<evidence type="ECO:0008006" key="3">
    <source>
        <dbReference type="Google" id="ProtNLM"/>
    </source>
</evidence>
<dbReference type="Gene3D" id="1.10.3210.10">
    <property type="entry name" value="Hypothetical protein af1432"/>
    <property type="match status" value="1"/>
</dbReference>
<accession>A0A6P2CTN6</accession>
<sequence length="219" mass="24885">MVSPERLASMQKSWVRTLDQYRVAPADAYPPFDVLVAAHSAPERHYHNLEHLNEMFRVVERLAPTVENPNALQLAIWFHDAVYDSRAKDNEQRSGELAVDLLGPIGVPASAIERIVRMIWATAHAAEAPGDRDTRVLLDADLAILGASEERYARYARDIRQEYSWVPEPEYRAGRAAVLERFLAAPRLYHSPIMFEEGEQRARSNLRNELAELQSTRGV</sequence>
<dbReference type="AlphaFoldDB" id="A0A6P2CTN6"/>
<dbReference type="InterPro" id="IPR009218">
    <property type="entry name" value="HD_phosphohydro"/>
</dbReference>
<protein>
    <recommendedName>
        <fullName evidence="3">N-methyl-D-aspartate receptor NMDAR2C subunit</fullName>
    </recommendedName>
</protein>
<dbReference type="EMBL" id="LR593886">
    <property type="protein sequence ID" value="VTR91505.1"/>
    <property type="molecule type" value="Genomic_DNA"/>
</dbReference>
<dbReference type="SUPFAM" id="SSF109604">
    <property type="entry name" value="HD-domain/PDEase-like"/>
    <property type="match status" value="1"/>
</dbReference>
<dbReference type="KEGG" id="gms:SOIL9_62090"/>
<evidence type="ECO:0000313" key="1">
    <source>
        <dbReference type="EMBL" id="VTR91505.1"/>
    </source>
</evidence>
<organism evidence="1 2">
    <name type="scientific">Gemmata massiliana</name>
    <dbReference type="NCBI Taxonomy" id="1210884"/>
    <lineage>
        <taxon>Bacteria</taxon>
        <taxon>Pseudomonadati</taxon>
        <taxon>Planctomycetota</taxon>
        <taxon>Planctomycetia</taxon>
        <taxon>Gemmatales</taxon>
        <taxon>Gemmataceae</taxon>
        <taxon>Gemmata</taxon>
    </lineage>
</organism>
<evidence type="ECO:0000313" key="2">
    <source>
        <dbReference type="Proteomes" id="UP000464178"/>
    </source>
</evidence>
<dbReference type="Proteomes" id="UP000464178">
    <property type="component" value="Chromosome"/>
</dbReference>
<dbReference type="RefSeq" id="WP_162666487.1">
    <property type="nucleotide sequence ID" value="NZ_LR593886.1"/>
</dbReference>
<dbReference type="PANTHER" id="PTHR21174:SF0">
    <property type="entry name" value="HD PHOSPHOHYDROLASE FAMILY PROTEIN-RELATED"/>
    <property type="match status" value="1"/>
</dbReference>
<name>A0A6P2CTN6_9BACT</name>
<keyword evidence="2" id="KW-1185">Reference proteome</keyword>